<dbReference type="Gene3D" id="1.10.10.10">
    <property type="entry name" value="Winged helix-like DNA-binding domain superfamily/Winged helix DNA-binding domain"/>
    <property type="match status" value="1"/>
</dbReference>
<dbReference type="PROSITE" id="PS50995">
    <property type="entry name" value="HTH_MARR_2"/>
    <property type="match status" value="1"/>
</dbReference>
<dbReference type="Proteomes" id="UP000247591">
    <property type="component" value="Unassembled WGS sequence"/>
</dbReference>
<accession>A0A318REE8</accession>
<gene>
    <name evidence="2" type="ORF">DFR67_12748</name>
</gene>
<dbReference type="PANTHER" id="PTHR33164:SF43">
    <property type="entry name" value="HTH-TYPE TRANSCRIPTIONAL REPRESSOR YETL"/>
    <property type="match status" value="1"/>
</dbReference>
<dbReference type="InterPro" id="IPR036388">
    <property type="entry name" value="WH-like_DNA-bd_sf"/>
</dbReference>
<feature type="domain" description="HTH marR-type" evidence="1">
    <location>
        <begin position="9"/>
        <end position="142"/>
    </location>
</feature>
<dbReference type="PANTHER" id="PTHR33164">
    <property type="entry name" value="TRANSCRIPTIONAL REGULATOR, MARR FAMILY"/>
    <property type="match status" value="1"/>
</dbReference>
<reference evidence="2 3" key="1">
    <citation type="submission" date="2018-06" db="EMBL/GenBank/DDBJ databases">
        <title>Genomic Encyclopedia of Type Strains, Phase IV (KMG-IV): sequencing the most valuable type-strain genomes for metagenomic binning, comparative biology and taxonomic classification.</title>
        <authorList>
            <person name="Goeker M."/>
        </authorList>
    </citation>
    <scope>NUCLEOTIDE SEQUENCE [LARGE SCALE GENOMIC DNA]</scope>
    <source>
        <strain evidence="2 3">DSM 45521</strain>
    </source>
</reference>
<dbReference type="GO" id="GO:0003700">
    <property type="term" value="F:DNA-binding transcription factor activity"/>
    <property type="evidence" value="ECO:0007669"/>
    <property type="project" value="InterPro"/>
</dbReference>
<comment type="caution">
    <text evidence="2">The sequence shown here is derived from an EMBL/GenBank/DDBJ whole genome shotgun (WGS) entry which is preliminary data.</text>
</comment>
<dbReference type="RefSeq" id="WP_110472832.1">
    <property type="nucleotide sequence ID" value="NZ_QJSP01000027.1"/>
</dbReference>
<protein>
    <submittedName>
        <fullName evidence="2">DNA-binding MarR family transcriptional regulator</fullName>
    </submittedName>
</protein>
<organism evidence="2 3">
    <name type="scientific">Williamsia limnetica</name>
    <dbReference type="NCBI Taxonomy" id="882452"/>
    <lineage>
        <taxon>Bacteria</taxon>
        <taxon>Bacillati</taxon>
        <taxon>Actinomycetota</taxon>
        <taxon>Actinomycetes</taxon>
        <taxon>Mycobacteriales</taxon>
        <taxon>Nocardiaceae</taxon>
        <taxon>Williamsia</taxon>
    </lineage>
</organism>
<dbReference type="GO" id="GO:0003677">
    <property type="term" value="F:DNA binding"/>
    <property type="evidence" value="ECO:0007669"/>
    <property type="project" value="UniProtKB-KW"/>
</dbReference>
<keyword evidence="3" id="KW-1185">Reference proteome</keyword>
<dbReference type="InterPro" id="IPR000835">
    <property type="entry name" value="HTH_MarR-typ"/>
</dbReference>
<evidence type="ECO:0000313" key="3">
    <source>
        <dbReference type="Proteomes" id="UP000247591"/>
    </source>
</evidence>
<dbReference type="InterPro" id="IPR036390">
    <property type="entry name" value="WH_DNA-bd_sf"/>
</dbReference>
<dbReference type="AlphaFoldDB" id="A0A318REE8"/>
<dbReference type="SMART" id="SM00347">
    <property type="entry name" value="HTH_MARR"/>
    <property type="match status" value="1"/>
</dbReference>
<dbReference type="GO" id="GO:0006950">
    <property type="term" value="P:response to stress"/>
    <property type="evidence" value="ECO:0007669"/>
    <property type="project" value="TreeGrafter"/>
</dbReference>
<dbReference type="Pfam" id="PF12802">
    <property type="entry name" value="MarR_2"/>
    <property type="match status" value="1"/>
</dbReference>
<dbReference type="InterPro" id="IPR039422">
    <property type="entry name" value="MarR/SlyA-like"/>
</dbReference>
<evidence type="ECO:0000313" key="2">
    <source>
        <dbReference type="EMBL" id="PYE11974.1"/>
    </source>
</evidence>
<dbReference type="EMBL" id="QJSP01000027">
    <property type="protein sequence ID" value="PYE11974.1"/>
    <property type="molecule type" value="Genomic_DNA"/>
</dbReference>
<proteinExistence type="predicted"/>
<dbReference type="SUPFAM" id="SSF46785">
    <property type="entry name" value="Winged helix' DNA-binding domain"/>
    <property type="match status" value="1"/>
</dbReference>
<keyword evidence="2" id="KW-0238">DNA-binding</keyword>
<dbReference type="OrthoDB" id="3177763at2"/>
<sequence length="150" mass="16105">MTPSGDHSTAEALGLLVKETQAILHLRMAERLRHLELSVPQYACLQALDHTPASTSSDLARHAFVSRQSMNVLLQGLEKRGLIERSEEPGPRRERATVLTPAAISLLGRARTEVAAVAKTMTGHLSASDTSRLLTLLSSCRDALVESGAG</sequence>
<evidence type="ECO:0000259" key="1">
    <source>
        <dbReference type="PROSITE" id="PS50995"/>
    </source>
</evidence>
<name>A0A318REE8_WILLI</name>